<dbReference type="Gene3D" id="3.80.10.10">
    <property type="entry name" value="Ribonuclease Inhibitor"/>
    <property type="match status" value="4"/>
</dbReference>
<dbReference type="SMART" id="SM00369">
    <property type="entry name" value="LRR_TYP"/>
    <property type="match status" value="6"/>
</dbReference>
<evidence type="ECO:0000256" key="5">
    <source>
        <dbReference type="ARBA" id="ARBA00022692"/>
    </source>
</evidence>
<organism evidence="15 16">
    <name type="scientific">Flemingia macrophylla</name>
    <dbReference type="NCBI Taxonomy" id="520843"/>
    <lineage>
        <taxon>Eukaryota</taxon>
        <taxon>Viridiplantae</taxon>
        <taxon>Streptophyta</taxon>
        <taxon>Embryophyta</taxon>
        <taxon>Tracheophyta</taxon>
        <taxon>Spermatophyta</taxon>
        <taxon>Magnoliopsida</taxon>
        <taxon>eudicotyledons</taxon>
        <taxon>Gunneridae</taxon>
        <taxon>Pentapetalae</taxon>
        <taxon>rosids</taxon>
        <taxon>fabids</taxon>
        <taxon>Fabales</taxon>
        <taxon>Fabaceae</taxon>
        <taxon>Papilionoideae</taxon>
        <taxon>50 kb inversion clade</taxon>
        <taxon>NPAAA clade</taxon>
        <taxon>indigoferoid/millettioid clade</taxon>
        <taxon>Phaseoleae</taxon>
        <taxon>Flemingia</taxon>
    </lineage>
</organism>
<dbReference type="FunFam" id="3.80.10.10:FF:000129">
    <property type="entry name" value="Leucine-rich repeat receptor-like kinase"/>
    <property type="match status" value="1"/>
</dbReference>
<evidence type="ECO:0000256" key="12">
    <source>
        <dbReference type="SAM" id="MobiDB-lite"/>
    </source>
</evidence>
<dbReference type="EMBL" id="JBGMDY010000003">
    <property type="protein sequence ID" value="KAL2341047.1"/>
    <property type="molecule type" value="Genomic_DNA"/>
</dbReference>
<reference evidence="15 16" key="1">
    <citation type="submission" date="2024-08" db="EMBL/GenBank/DDBJ databases">
        <title>Insights into the chromosomal genome structure of Flemingia macrophylla.</title>
        <authorList>
            <person name="Ding Y."/>
            <person name="Zhao Y."/>
            <person name="Bi W."/>
            <person name="Wu M."/>
            <person name="Zhao G."/>
            <person name="Gong Y."/>
            <person name="Li W."/>
            <person name="Zhang P."/>
        </authorList>
    </citation>
    <scope>NUCLEOTIDE SEQUENCE [LARGE SCALE GENOMIC DNA]</scope>
    <source>
        <strain evidence="15">DYQJB</strain>
        <tissue evidence="15">Leaf</tissue>
    </source>
</reference>
<evidence type="ECO:0000256" key="13">
    <source>
        <dbReference type="SAM" id="Phobius"/>
    </source>
</evidence>
<dbReference type="Pfam" id="PF08263">
    <property type="entry name" value="LRRNT_2"/>
    <property type="match status" value="1"/>
</dbReference>
<dbReference type="InterPro" id="IPR001611">
    <property type="entry name" value="Leu-rich_rpt"/>
</dbReference>
<evidence type="ECO:0000256" key="2">
    <source>
        <dbReference type="ARBA" id="ARBA00009592"/>
    </source>
</evidence>
<comment type="caution">
    <text evidence="15">The sequence shown here is derived from an EMBL/GenBank/DDBJ whole genome shotgun (WGS) entry which is preliminary data.</text>
</comment>
<sequence>MDMLPRVSQQDQPGRMAGIKPFLEYFFIPLFFLLLSNLYAVTSPNVSTLCNKEERLALFKIKNDLKDPSKCLSSWVGEDCCYWRGIECDNQTGYVLKLHLQYPQICTNTSKLRLGGEINPSLTNLKHLSHLDLSFNNFEGIPIPEFIGSLTMLSYLDLSYAGFTGMIPTHLGNLSNLLYLDIIEPSLWVRDISWLSALHSLQYLHMDYVNITDVSGELFRVVAMMPSLVELHCLVAQLSLSLNFFHLKISHHFRYSIYRDSLALKVPQDWIPPFRSLTYVEIRDCQVGPTFPNWLKNQDLLEVILENVGISGEIPRWLYKMSSQFRQLDLSYNNISGYLPIELRLFPSISSILNLSFNQLKGSIPLCSAITVLDLRNNFFSGIVPVNIGQKMSGLRFLDISNNHLNGSIPITINRMQNLVYVDLSNNYLTGEIPVFWKGLQYLQIIDLSGNSLSGGIPTSICSLPSLSILELSKNNLSANLSFVFQNCTTLKTPSLGKNRLFGSMPKQITKNLPSLSELLLRGNTLSGSVPEELCRLPYLHLLDMAENNLTASIPTCLGNVPGFKLPQTNFSYYNYVLIFSDSLYYTRHMELILKGRIVEYLNRMSVHSTIDLSVNHLSGEIAEKLTEIIHLGVLNLSWNKLTGNIPSNIGSLTNLESLDLSHNHLVGGIPPSMTSMTFLSYLNLSYNNLSGQIPVPNQFGTFNHDPSIYVGNPYLCGDPLPTDWSSLFPGNGGKEKDGADKDDEKSERLVPPPPPPQPGVSEPTLEESSAVFGGAFGRGACGQGACSRYLSGVCLPASITKSHLPRLAPLHLEVLHL</sequence>
<evidence type="ECO:0000256" key="7">
    <source>
        <dbReference type="ARBA" id="ARBA00022737"/>
    </source>
</evidence>
<evidence type="ECO:0000256" key="6">
    <source>
        <dbReference type="ARBA" id="ARBA00022729"/>
    </source>
</evidence>
<evidence type="ECO:0000256" key="4">
    <source>
        <dbReference type="ARBA" id="ARBA00022614"/>
    </source>
</evidence>
<keyword evidence="8 13" id="KW-1133">Transmembrane helix</keyword>
<dbReference type="InterPro" id="IPR013210">
    <property type="entry name" value="LRR_N_plant-typ"/>
</dbReference>
<dbReference type="PANTHER" id="PTHR48063:SF29">
    <property type="entry name" value="LRR RECEPTOR-LIKE KINASE FAMILY PROTEIN"/>
    <property type="match status" value="1"/>
</dbReference>
<evidence type="ECO:0000256" key="9">
    <source>
        <dbReference type="ARBA" id="ARBA00023136"/>
    </source>
</evidence>
<keyword evidence="10" id="KW-0675">Receptor</keyword>
<dbReference type="Pfam" id="PF13855">
    <property type="entry name" value="LRR_8"/>
    <property type="match status" value="1"/>
</dbReference>
<evidence type="ECO:0000313" key="15">
    <source>
        <dbReference type="EMBL" id="KAL2341047.1"/>
    </source>
</evidence>
<feature type="domain" description="Leucine-rich repeat-containing N-terminal plant-type" evidence="14">
    <location>
        <begin position="52"/>
        <end position="89"/>
    </location>
</feature>
<keyword evidence="4" id="KW-0433">Leucine-rich repeat</keyword>
<accession>A0ABD1MYZ2</accession>
<keyword evidence="6" id="KW-0732">Signal</keyword>
<keyword evidence="9 13" id="KW-0472">Membrane</keyword>
<dbReference type="InterPro" id="IPR003591">
    <property type="entry name" value="Leu-rich_rpt_typical-subtyp"/>
</dbReference>
<gene>
    <name evidence="15" type="ORF">Fmac_008987</name>
</gene>
<keyword evidence="3" id="KW-1003">Cell membrane</keyword>
<dbReference type="PRINTS" id="PR00019">
    <property type="entry name" value="LEURICHRPT"/>
</dbReference>
<dbReference type="SUPFAM" id="SSF52047">
    <property type="entry name" value="RNI-like"/>
    <property type="match status" value="1"/>
</dbReference>
<keyword evidence="11" id="KW-0325">Glycoprotein</keyword>
<protein>
    <recommendedName>
        <fullName evidence="14">Leucine-rich repeat-containing N-terminal plant-type domain-containing protein</fullName>
    </recommendedName>
</protein>
<comment type="subcellular location">
    <subcellularLocation>
        <location evidence="1">Cell membrane</location>
        <topology evidence="1">Single-pass type I membrane protein</topology>
    </subcellularLocation>
</comment>
<dbReference type="InterPro" id="IPR032675">
    <property type="entry name" value="LRR_dom_sf"/>
</dbReference>
<keyword evidence="5 13" id="KW-0812">Transmembrane</keyword>
<dbReference type="FunFam" id="3.80.10.10:FF:000095">
    <property type="entry name" value="LRR receptor-like serine/threonine-protein kinase GSO1"/>
    <property type="match status" value="1"/>
</dbReference>
<dbReference type="FunFam" id="3.80.10.10:FF:000213">
    <property type="entry name" value="Tyrosine-sulfated glycopeptide receptor 1"/>
    <property type="match status" value="1"/>
</dbReference>
<dbReference type="SUPFAM" id="SSF52058">
    <property type="entry name" value="L domain-like"/>
    <property type="match status" value="1"/>
</dbReference>
<dbReference type="PANTHER" id="PTHR48063">
    <property type="entry name" value="LRR RECEPTOR-LIKE KINASE"/>
    <property type="match status" value="1"/>
</dbReference>
<dbReference type="AlphaFoldDB" id="A0ABD1MYZ2"/>
<evidence type="ECO:0000256" key="11">
    <source>
        <dbReference type="ARBA" id="ARBA00023180"/>
    </source>
</evidence>
<dbReference type="InterPro" id="IPR046956">
    <property type="entry name" value="RLP23-like"/>
</dbReference>
<name>A0ABD1MYZ2_9FABA</name>
<dbReference type="Pfam" id="PF00560">
    <property type="entry name" value="LRR_1"/>
    <property type="match status" value="7"/>
</dbReference>
<keyword evidence="7" id="KW-0677">Repeat</keyword>
<evidence type="ECO:0000256" key="3">
    <source>
        <dbReference type="ARBA" id="ARBA00022475"/>
    </source>
</evidence>
<keyword evidence="16" id="KW-1185">Reference proteome</keyword>
<evidence type="ECO:0000256" key="10">
    <source>
        <dbReference type="ARBA" id="ARBA00023170"/>
    </source>
</evidence>
<evidence type="ECO:0000259" key="14">
    <source>
        <dbReference type="Pfam" id="PF08263"/>
    </source>
</evidence>
<dbReference type="Proteomes" id="UP001603857">
    <property type="component" value="Unassembled WGS sequence"/>
</dbReference>
<feature type="compositionally biased region" description="Basic and acidic residues" evidence="12">
    <location>
        <begin position="734"/>
        <end position="749"/>
    </location>
</feature>
<feature type="transmembrane region" description="Helical" evidence="13">
    <location>
        <begin position="21"/>
        <end position="41"/>
    </location>
</feature>
<evidence type="ECO:0000256" key="1">
    <source>
        <dbReference type="ARBA" id="ARBA00004251"/>
    </source>
</evidence>
<dbReference type="GO" id="GO:0005886">
    <property type="term" value="C:plasma membrane"/>
    <property type="evidence" value="ECO:0007669"/>
    <property type="project" value="UniProtKB-SubCell"/>
</dbReference>
<feature type="region of interest" description="Disordered" evidence="12">
    <location>
        <begin position="727"/>
        <end position="767"/>
    </location>
</feature>
<proteinExistence type="inferred from homology"/>
<comment type="similarity">
    <text evidence="2">Belongs to the RLP family.</text>
</comment>
<evidence type="ECO:0000256" key="8">
    <source>
        <dbReference type="ARBA" id="ARBA00022989"/>
    </source>
</evidence>
<evidence type="ECO:0000313" key="16">
    <source>
        <dbReference type="Proteomes" id="UP001603857"/>
    </source>
</evidence>